<dbReference type="Gene3D" id="2.60.40.10">
    <property type="entry name" value="Immunoglobulins"/>
    <property type="match status" value="1"/>
</dbReference>
<dbReference type="EMBL" id="JAENRR010000028">
    <property type="protein sequence ID" value="MBK3518163.1"/>
    <property type="molecule type" value="Genomic_DNA"/>
</dbReference>
<evidence type="ECO:0000313" key="2">
    <source>
        <dbReference type="Proteomes" id="UP000605676"/>
    </source>
</evidence>
<comment type="caution">
    <text evidence="1">The sequence shown here is derived from an EMBL/GenBank/DDBJ whole genome shotgun (WGS) entry which is preliminary data.</text>
</comment>
<organism evidence="1 2">
    <name type="scientific">Carboxylicivirga marina</name>
    <dbReference type="NCBI Taxonomy" id="2800988"/>
    <lineage>
        <taxon>Bacteria</taxon>
        <taxon>Pseudomonadati</taxon>
        <taxon>Bacteroidota</taxon>
        <taxon>Bacteroidia</taxon>
        <taxon>Marinilabiliales</taxon>
        <taxon>Marinilabiliaceae</taxon>
        <taxon>Carboxylicivirga</taxon>
    </lineage>
</organism>
<dbReference type="SUPFAM" id="SSF49299">
    <property type="entry name" value="PKD domain"/>
    <property type="match status" value="1"/>
</dbReference>
<protein>
    <submittedName>
        <fullName evidence="1">Gliding motility-associated C-terminal domain-containing protein</fullName>
    </submittedName>
</protein>
<proteinExistence type="predicted"/>
<dbReference type="InterPro" id="IPR035986">
    <property type="entry name" value="PKD_dom_sf"/>
</dbReference>
<accession>A0ABS1HKF8</accession>
<name>A0ABS1HKF8_9BACT</name>
<reference evidence="1 2" key="1">
    <citation type="submission" date="2021-01" db="EMBL/GenBank/DDBJ databases">
        <title>Carboxyliciviraga sp.nov., isolated from coastal sediments.</title>
        <authorList>
            <person name="Lu D."/>
            <person name="Zhang T."/>
        </authorList>
    </citation>
    <scope>NUCLEOTIDE SEQUENCE [LARGE SCALE GENOMIC DNA]</scope>
    <source>
        <strain evidence="1 2">N1Y132</strain>
    </source>
</reference>
<dbReference type="Pfam" id="PF13585">
    <property type="entry name" value="CHU_C"/>
    <property type="match status" value="1"/>
</dbReference>
<keyword evidence="2" id="KW-1185">Reference proteome</keyword>
<sequence length="400" mass="44096">MQSIKPIIGRVLLSLSLVLIATSIKAQISSNAFYTEPTQYGGGAAEDPIFFYTDINTATLTAPGGATYQWYQYSTATSSFEPIVGATTATLSNITERGYRVDVDAQPYYCWNFVPVPQIDSIGVPFASCDNLRLTAYTQNKTLAYYRHVSDNGELTVDYGHEWTSVPAGPVSDEDNYTRFIDAPTDDSEYSVVVGNKFASGIVPVQAGYAYVAIAVEAKFSHETEGTADNEATEGSAPMIVRFTDESLGKVTDWEWTFGEAGKDFVADPIFTFQKYAEDGYPVVLYVKNSESECESETAPVVFTVNEMSVKVPNAFTPFSSPGQNDEFRVSYRSVNKFTMLIYNRWGRKVYSSSNPEVGWDGRIGNSKAEPGVYFYKIEATGYNPGEKEELEGAVHLIVN</sequence>
<dbReference type="RefSeq" id="WP_200465392.1">
    <property type="nucleotide sequence ID" value="NZ_JAENRR010000028.1"/>
</dbReference>
<dbReference type="Proteomes" id="UP000605676">
    <property type="component" value="Unassembled WGS sequence"/>
</dbReference>
<dbReference type="InterPro" id="IPR013783">
    <property type="entry name" value="Ig-like_fold"/>
</dbReference>
<dbReference type="CDD" id="cd00146">
    <property type="entry name" value="PKD"/>
    <property type="match status" value="1"/>
</dbReference>
<evidence type="ECO:0000313" key="1">
    <source>
        <dbReference type="EMBL" id="MBK3518163.1"/>
    </source>
</evidence>
<gene>
    <name evidence="1" type="ORF">JIV24_12530</name>
</gene>